<keyword evidence="2" id="KW-1185">Reference proteome</keyword>
<dbReference type="EMBL" id="BAABGQ010000002">
    <property type="protein sequence ID" value="GAA4493057.1"/>
    <property type="molecule type" value="Genomic_DNA"/>
</dbReference>
<dbReference type="Proteomes" id="UP001501243">
    <property type="component" value="Unassembled WGS sequence"/>
</dbReference>
<organism evidence="1 2">
    <name type="scientific">Hymenobacter ginsengisoli</name>
    <dbReference type="NCBI Taxonomy" id="1051626"/>
    <lineage>
        <taxon>Bacteria</taxon>
        <taxon>Pseudomonadati</taxon>
        <taxon>Bacteroidota</taxon>
        <taxon>Cytophagia</taxon>
        <taxon>Cytophagales</taxon>
        <taxon>Hymenobacteraceae</taxon>
        <taxon>Hymenobacter</taxon>
    </lineage>
</organism>
<name>A0ABP8PXL7_9BACT</name>
<evidence type="ECO:0000313" key="1">
    <source>
        <dbReference type="EMBL" id="GAA4493057.1"/>
    </source>
</evidence>
<accession>A0ABP8PXL7</accession>
<proteinExistence type="predicted"/>
<protein>
    <submittedName>
        <fullName evidence="1">Uncharacterized protein</fullName>
    </submittedName>
</protein>
<comment type="caution">
    <text evidence="1">The sequence shown here is derived from an EMBL/GenBank/DDBJ whole genome shotgun (WGS) entry which is preliminary data.</text>
</comment>
<reference evidence="2" key="1">
    <citation type="journal article" date="2019" name="Int. J. Syst. Evol. Microbiol.">
        <title>The Global Catalogue of Microorganisms (GCM) 10K type strain sequencing project: providing services to taxonomists for standard genome sequencing and annotation.</title>
        <authorList>
            <consortium name="The Broad Institute Genomics Platform"/>
            <consortium name="The Broad Institute Genome Sequencing Center for Infectious Disease"/>
            <person name="Wu L."/>
            <person name="Ma J."/>
        </authorList>
    </citation>
    <scope>NUCLEOTIDE SEQUENCE [LARGE SCALE GENOMIC DNA]</scope>
    <source>
        <strain evidence="2">JCM 17841</strain>
    </source>
</reference>
<sequence>MLSAGPGCDPNAQVAWRLQIGFHGGKSGNPGNPKGCLSDWGAATCWGGRFLSLEAAPYWAAQGPGRQKGSGDFRICAPGVCWQALGLA</sequence>
<evidence type="ECO:0000313" key="2">
    <source>
        <dbReference type="Proteomes" id="UP001501243"/>
    </source>
</evidence>
<gene>
    <name evidence="1" type="ORF">GCM10023172_01100</name>
</gene>